<dbReference type="FunFam" id="1.10.10.10:FF:000001">
    <property type="entry name" value="LysR family transcriptional regulator"/>
    <property type="match status" value="1"/>
</dbReference>
<dbReference type="InterPro" id="IPR036388">
    <property type="entry name" value="WH-like_DNA-bd_sf"/>
</dbReference>
<evidence type="ECO:0000259" key="5">
    <source>
        <dbReference type="PROSITE" id="PS50931"/>
    </source>
</evidence>
<protein>
    <submittedName>
        <fullName evidence="6">DNA-binding transcriptional LysR family regulator</fullName>
    </submittedName>
</protein>
<dbReference type="SUPFAM" id="SSF53850">
    <property type="entry name" value="Periplasmic binding protein-like II"/>
    <property type="match status" value="1"/>
</dbReference>
<organism evidence="6 7">
    <name type="scientific">Amycolatopsis thermoflava</name>
    <dbReference type="NCBI Taxonomy" id="84480"/>
    <lineage>
        <taxon>Bacteria</taxon>
        <taxon>Bacillati</taxon>
        <taxon>Actinomycetota</taxon>
        <taxon>Actinomycetes</taxon>
        <taxon>Pseudonocardiales</taxon>
        <taxon>Pseudonocardiaceae</taxon>
        <taxon>Amycolatopsis</taxon>
        <taxon>Amycolatopsis methanolica group</taxon>
    </lineage>
</organism>
<keyword evidence="3 6" id="KW-0238">DNA-binding</keyword>
<evidence type="ECO:0000313" key="6">
    <source>
        <dbReference type="EMBL" id="ROS32131.1"/>
    </source>
</evidence>
<feature type="domain" description="HTH lysR-type" evidence="5">
    <location>
        <begin position="1"/>
        <end position="60"/>
    </location>
</feature>
<keyword evidence="7" id="KW-1185">Reference proteome</keyword>
<dbReference type="Proteomes" id="UP000274843">
    <property type="component" value="Unassembled WGS sequence"/>
</dbReference>
<dbReference type="AlphaFoldDB" id="A0A3N2G656"/>
<dbReference type="GO" id="GO:0003700">
    <property type="term" value="F:DNA-binding transcription factor activity"/>
    <property type="evidence" value="ECO:0007669"/>
    <property type="project" value="InterPro"/>
</dbReference>
<dbReference type="Gene3D" id="1.10.10.10">
    <property type="entry name" value="Winged helix-like DNA-binding domain superfamily/Winged helix DNA-binding domain"/>
    <property type="match status" value="1"/>
</dbReference>
<dbReference type="GeneID" id="301849100"/>
<reference evidence="6 7" key="1">
    <citation type="submission" date="2018-11" db="EMBL/GenBank/DDBJ databases">
        <title>Sequencing the genomes of 1000 actinobacteria strains.</title>
        <authorList>
            <person name="Klenk H.-P."/>
        </authorList>
    </citation>
    <scope>NUCLEOTIDE SEQUENCE [LARGE SCALE GENOMIC DNA]</scope>
    <source>
        <strain evidence="6 7">DSM 44348</strain>
    </source>
</reference>
<dbReference type="Pfam" id="PF00126">
    <property type="entry name" value="HTH_1"/>
    <property type="match status" value="1"/>
</dbReference>
<keyword evidence="4" id="KW-0804">Transcription</keyword>
<evidence type="ECO:0000313" key="7">
    <source>
        <dbReference type="Proteomes" id="UP000274843"/>
    </source>
</evidence>
<evidence type="ECO:0000256" key="4">
    <source>
        <dbReference type="ARBA" id="ARBA00023163"/>
    </source>
</evidence>
<proteinExistence type="inferred from homology"/>
<dbReference type="PRINTS" id="PR00039">
    <property type="entry name" value="HTHLYSR"/>
</dbReference>
<accession>A0A3N2G656</accession>
<sequence length="294" mass="32218">MDASPTALRAFLKVAEELHFGRAARALYLTTPALSQQIARLEKVLDASLFVRSSRAVELTAAGRELVPLAREAVGALDRIDSWKRRRGAPSLRIAFSDYGPLELTFSIFDAVSEEMQGVELSFVYTHRDEIIEVLRAGEVDVAFLWGPVSHEGIRTRILTVQSRVLMLRESCPLAAGDELKVSDLARLPLLEPDSSDPAYLAWALLSPRPDGSAVRRGPRVRDLQEALAFVAAGVGGYLVPEDVAAYVRHPRVTSRPVIDAPGWPFSVSAVNENSSHIVERFLKIVEGVANPSQ</sequence>
<dbReference type="InterPro" id="IPR036390">
    <property type="entry name" value="WH_DNA-bd_sf"/>
</dbReference>
<dbReference type="PROSITE" id="PS50931">
    <property type="entry name" value="HTH_LYSR"/>
    <property type="match status" value="1"/>
</dbReference>
<evidence type="ECO:0000256" key="2">
    <source>
        <dbReference type="ARBA" id="ARBA00023015"/>
    </source>
</evidence>
<dbReference type="EMBL" id="RKHY01000002">
    <property type="protein sequence ID" value="ROS32131.1"/>
    <property type="molecule type" value="Genomic_DNA"/>
</dbReference>
<dbReference type="GO" id="GO:0003677">
    <property type="term" value="F:DNA binding"/>
    <property type="evidence" value="ECO:0007669"/>
    <property type="project" value="UniProtKB-KW"/>
</dbReference>
<dbReference type="Gene3D" id="3.40.190.10">
    <property type="entry name" value="Periplasmic binding protein-like II"/>
    <property type="match status" value="2"/>
</dbReference>
<dbReference type="PANTHER" id="PTHR30346:SF0">
    <property type="entry name" value="HCA OPERON TRANSCRIPTIONAL ACTIVATOR HCAR"/>
    <property type="match status" value="1"/>
</dbReference>
<dbReference type="Pfam" id="PF03466">
    <property type="entry name" value="LysR_substrate"/>
    <property type="match status" value="1"/>
</dbReference>
<dbReference type="RefSeq" id="WP_123687511.1">
    <property type="nucleotide sequence ID" value="NZ_RKHY01000002.1"/>
</dbReference>
<gene>
    <name evidence="6" type="ORF">EDD35_7880</name>
</gene>
<evidence type="ECO:0000256" key="1">
    <source>
        <dbReference type="ARBA" id="ARBA00009437"/>
    </source>
</evidence>
<dbReference type="PANTHER" id="PTHR30346">
    <property type="entry name" value="TRANSCRIPTIONAL DUAL REGULATOR HCAR-RELATED"/>
    <property type="match status" value="1"/>
</dbReference>
<dbReference type="InterPro" id="IPR000847">
    <property type="entry name" value="LysR_HTH_N"/>
</dbReference>
<dbReference type="SUPFAM" id="SSF46785">
    <property type="entry name" value="Winged helix' DNA-binding domain"/>
    <property type="match status" value="1"/>
</dbReference>
<comment type="caution">
    <text evidence="6">The sequence shown here is derived from an EMBL/GenBank/DDBJ whole genome shotgun (WGS) entry which is preliminary data.</text>
</comment>
<keyword evidence="2" id="KW-0805">Transcription regulation</keyword>
<dbReference type="GO" id="GO:0032993">
    <property type="term" value="C:protein-DNA complex"/>
    <property type="evidence" value="ECO:0007669"/>
    <property type="project" value="TreeGrafter"/>
</dbReference>
<name>A0A3N2G656_9PSEU</name>
<evidence type="ECO:0000256" key="3">
    <source>
        <dbReference type="ARBA" id="ARBA00023125"/>
    </source>
</evidence>
<dbReference type="InterPro" id="IPR005119">
    <property type="entry name" value="LysR_subst-bd"/>
</dbReference>
<comment type="similarity">
    <text evidence="1">Belongs to the LysR transcriptional regulatory family.</text>
</comment>